<accession>A0A2X2USH4</accession>
<dbReference type="AlphaFoldDB" id="A0A2X2USH4"/>
<dbReference type="EMBL" id="UAVY01000001">
    <property type="protein sequence ID" value="SQB21322.1"/>
    <property type="molecule type" value="Genomic_DNA"/>
</dbReference>
<sequence>MFSLTFSPGGKQLRVMRQPEQIVFVEAIDIEPDKMKFVAGKREGGVSGSHGFS</sequence>
<gene>
    <name evidence="1" type="ORF">NCTC10786_00654</name>
</gene>
<organism evidence="1 2">
    <name type="scientific">Citrobacter koseri</name>
    <name type="common">Citrobacter diversus</name>
    <dbReference type="NCBI Taxonomy" id="545"/>
    <lineage>
        <taxon>Bacteria</taxon>
        <taxon>Pseudomonadati</taxon>
        <taxon>Pseudomonadota</taxon>
        <taxon>Gammaproteobacteria</taxon>
        <taxon>Enterobacterales</taxon>
        <taxon>Enterobacteriaceae</taxon>
        <taxon>Citrobacter</taxon>
    </lineage>
</organism>
<proteinExistence type="predicted"/>
<dbReference type="Proteomes" id="UP000251584">
    <property type="component" value="Unassembled WGS sequence"/>
</dbReference>
<protein>
    <submittedName>
        <fullName evidence="1">Uncharacterized protein</fullName>
    </submittedName>
</protein>
<name>A0A2X2USH4_CITKO</name>
<evidence type="ECO:0000313" key="2">
    <source>
        <dbReference type="Proteomes" id="UP000251584"/>
    </source>
</evidence>
<evidence type="ECO:0000313" key="1">
    <source>
        <dbReference type="EMBL" id="SQB21322.1"/>
    </source>
</evidence>
<reference evidence="1 2" key="1">
    <citation type="submission" date="2018-06" db="EMBL/GenBank/DDBJ databases">
        <authorList>
            <consortium name="Pathogen Informatics"/>
            <person name="Doyle S."/>
        </authorList>
    </citation>
    <scope>NUCLEOTIDE SEQUENCE [LARGE SCALE GENOMIC DNA]</scope>
    <source>
        <strain evidence="1 2">NCTC10786</strain>
    </source>
</reference>